<keyword evidence="1" id="KW-1133">Transmembrane helix</keyword>
<dbReference type="InterPro" id="IPR018905">
    <property type="entry name" value="A-galactase_NEW3"/>
</dbReference>
<dbReference type="Proteomes" id="UP000011559">
    <property type="component" value="Unassembled WGS sequence"/>
</dbReference>
<comment type="caution">
    <text evidence="3">The sequence shown here is derived from an EMBL/GenBank/DDBJ whole genome shotgun (WGS) entry which is preliminary data.</text>
</comment>
<feature type="transmembrane region" description="Helical" evidence="1">
    <location>
        <begin position="520"/>
        <end position="542"/>
    </location>
</feature>
<keyword evidence="1" id="KW-0472">Membrane</keyword>
<evidence type="ECO:0000259" key="2">
    <source>
        <dbReference type="Pfam" id="PF10633"/>
    </source>
</evidence>
<dbReference type="PANTHER" id="PTHR35902">
    <property type="entry name" value="S-LAYER DOMAIN-LIKE PROTEIN-RELATED"/>
    <property type="match status" value="1"/>
</dbReference>
<evidence type="ECO:0000256" key="1">
    <source>
        <dbReference type="SAM" id="Phobius"/>
    </source>
</evidence>
<sequence length="548" mass="57740">MGRSVAAPAPMSADPDAVGAARRDLTMKSHTAILVAVLLVLAALPTPVAGQQAEPNNVPVFRAYVVDPVVEPGVETTVRVVFANDPVDTEDVAKPAENVRVRLSPRNTPFTVRTGDLFVGTMNDSDTREVAFRVEAPENVAAGEYKLRLDVFYEFDNAHRRVYRLDVPIRIEERVRFAVVGADSSVPVGGSGAVALTLQNTGELDARNAVVAVTAQSADVSFDGAQTASSFAADWPAGENRTFVYDTALDSEASVRGYVLGVAVAYEDPDGARRQSPDLAAGFVPSPKQSFSVADVTSTLRVGDEGRIEGVVVNDGATLARNAVVTLSLPEGSATATETEFALGDLEPGERVPFSFDVGISDDADAGPRQFTATVAYRDAEGDRRTGDDIDLRVAVAAATPEFGVTVDEGTVAPGRSGQLRVTVVNDRDETLTDISAKIYLEDPLSSADSEAFVDELAPGESATLVFDVSAARGALEKDYPAELDFRYDDGAGETTISDAYRVPVRVEASEDSGGLPFGLSAPLVGAVVLLAAVGGAGFLVVRRRGRR</sequence>
<keyword evidence="1" id="KW-0812">Transmembrane</keyword>
<feature type="domain" description="Alpha-galactosidase NEW3" evidence="2">
    <location>
        <begin position="302"/>
        <end position="377"/>
    </location>
</feature>
<dbReference type="RefSeq" id="WP_008093233.1">
    <property type="nucleotide sequence ID" value="NZ_AOLG01000012.1"/>
</dbReference>
<protein>
    <recommendedName>
        <fullName evidence="2">Alpha-galactosidase NEW3 domain-containing protein</fullName>
    </recommendedName>
</protein>
<accession>M0GLU4</accession>
<dbReference type="EMBL" id="AOLG01000012">
    <property type="protein sequence ID" value="ELZ71844.1"/>
    <property type="molecule type" value="Genomic_DNA"/>
</dbReference>
<evidence type="ECO:0000313" key="3">
    <source>
        <dbReference type="EMBL" id="ELZ71844.1"/>
    </source>
</evidence>
<name>M0GLU4_HALPT</name>
<keyword evidence="4" id="KW-1185">Reference proteome</keyword>
<dbReference type="Pfam" id="PF10633">
    <property type="entry name" value="NPCBM_assoc"/>
    <property type="match status" value="1"/>
</dbReference>
<dbReference type="AlphaFoldDB" id="M0GLU4"/>
<proteinExistence type="predicted"/>
<reference evidence="3 4" key="1">
    <citation type="journal article" date="2014" name="PLoS Genet.">
        <title>Phylogenetically driven sequencing of extremely halophilic archaea reveals strategies for static and dynamic osmo-response.</title>
        <authorList>
            <person name="Becker E.A."/>
            <person name="Seitzer P.M."/>
            <person name="Tritt A."/>
            <person name="Larsen D."/>
            <person name="Krusor M."/>
            <person name="Yao A.I."/>
            <person name="Wu D."/>
            <person name="Madern D."/>
            <person name="Eisen J.A."/>
            <person name="Darling A.E."/>
            <person name="Facciotti M.T."/>
        </authorList>
    </citation>
    <scope>NUCLEOTIDE SEQUENCE [LARGE SCALE GENOMIC DNA]</scope>
    <source>
        <strain evidence="4">DSM 18310 / JCM 13924 / TL6</strain>
    </source>
</reference>
<gene>
    <name evidence="3" type="ORF">C457_07336</name>
</gene>
<evidence type="ECO:0000313" key="4">
    <source>
        <dbReference type="Proteomes" id="UP000011559"/>
    </source>
</evidence>
<organism evidence="3 4">
    <name type="scientific">Haloferax prahovense (strain DSM 18310 / JCM 13924 / TL6)</name>
    <dbReference type="NCBI Taxonomy" id="1227461"/>
    <lineage>
        <taxon>Archaea</taxon>
        <taxon>Methanobacteriati</taxon>
        <taxon>Methanobacteriota</taxon>
        <taxon>Stenosarchaea group</taxon>
        <taxon>Halobacteria</taxon>
        <taxon>Halobacteriales</taxon>
        <taxon>Haloferacaceae</taxon>
        <taxon>Haloferax</taxon>
    </lineage>
</organism>
<dbReference type="PATRIC" id="fig|1227461.3.peg.1483"/>
<dbReference type="PANTHER" id="PTHR35902:SF3">
    <property type="entry name" value="NPCBM-ASSOCIATED, NEW3 DOMAIN OF ALPHA-GALACTOSIDASE"/>
    <property type="match status" value="1"/>
</dbReference>